<dbReference type="AlphaFoldDB" id="I3ZLM4"/>
<proteinExistence type="predicted"/>
<sequence length="252" mass="28618">MSTAKSVTFVNAQSYVGDSWFSFPFVVQFVADMKQHFRATVEKGDRVLGWTMARVPFDPAVVWKERIRSRVKGTINGFVFRTSLFPFAGEEGKYFLLVTKAMQAGAGVTPGHVAMFVLEPDLDPREAELPEELDALLDDEDGLRAWYESLTEYTRREIGKWVSDVKSDEARMRRAQTMAERMFFTMEAEAELPPAIRKALDARPKAKSGWPAMTPTQRRMELFAVTAYQSPESRAKRIDKLCDAAEKRASKL</sequence>
<organism evidence="1 2">
    <name type="scientific">Terriglobus roseus (strain DSM 18391 / NRRL B-41598 / KBS 63)</name>
    <dbReference type="NCBI Taxonomy" id="926566"/>
    <lineage>
        <taxon>Bacteria</taxon>
        <taxon>Pseudomonadati</taxon>
        <taxon>Acidobacteriota</taxon>
        <taxon>Terriglobia</taxon>
        <taxon>Terriglobales</taxon>
        <taxon>Acidobacteriaceae</taxon>
        <taxon>Terriglobus</taxon>
    </lineage>
</organism>
<dbReference type="InterPro" id="IPR037079">
    <property type="entry name" value="AF2212/PG0164-like_sf"/>
</dbReference>
<accession>I3ZLM4</accession>
<dbReference type="eggNOG" id="COG4430">
    <property type="taxonomic scope" value="Bacteria"/>
</dbReference>
<evidence type="ECO:0008006" key="3">
    <source>
        <dbReference type="Google" id="ProtNLM"/>
    </source>
</evidence>
<evidence type="ECO:0000313" key="2">
    <source>
        <dbReference type="Proteomes" id="UP000006056"/>
    </source>
</evidence>
<dbReference type="Pfam" id="PF08922">
    <property type="entry name" value="DUF1905"/>
    <property type="match status" value="1"/>
</dbReference>
<dbReference type="Pfam" id="PF13376">
    <property type="entry name" value="OmdA"/>
    <property type="match status" value="2"/>
</dbReference>
<keyword evidence="2" id="KW-1185">Reference proteome</keyword>
<evidence type="ECO:0000313" key="1">
    <source>
        <dbReference type="EMBL" id="AFL90142.1"/>
    </source>
</evidence>
<gene>
    <name evidence="1" type="ordered locus">Terro_3934</name>
</gene>
<dbReference type="STRING" id="926566.Terro_3934"/>
<reference evidence="1 2" key="1">
    <citation type="submission" date="2012-06" db="EMBL/GenBank/DDBJ databases">
        <title>Complete genome of Terriglobus roseus DSM 18391.</title>
        <authorList>
            <consortium name="US DOE Joint Genome Institute (JGI-PGF)"/>
            <person name="Lucas S."/>
            <person name="Copeland A."/>
            <person name="Lapidus A."/>
            <person name="Glavina del Rio T."/>
            <person name="Dalin E."/>
            <person name="Tice H."/>
            <person name="Bruce D."/>
            <person name="Goodwin L."/>
            <person name="Pitluck S."/>
            <person name="Peters L."/>
            <person name="Mikhailova N."/>
            <person name="Munk A.C.C."/>
            <person name="Kyrpides N."/>
            <person name="Mavromatis K."/>
            <person name="Ivanova N."/>
            <person name="Brettin T."/>
            <person name="Detter J.C."/>
            <person name="Han C."/>
            <person name="Larimer F."/>
            <person name="Land M."/>
            <person name="Hauser L."/>
            <person name="Markowitz V."/>
            <person name="Cheng J.-F."/>
            <person name="Hugenholtz P."/>
            <person name="Woyke T."/>
            <person name="Wu D."/>
            <person name="Brambilla E."/>
            <person name="Klenk H.-P."/>
            <person name="Eisen J.A."/>
        </authorList>
    </citation>
    <scope>NUCLEOTIDE SEQUENCE [LARGE SCALE GENOMIC DNA]</scope>
    <source>
        <strain evidence="2">DSM 18391 / NRRL B-41598 / KBS 63</strain>
    </source>
</reference>
<dbReference type="InterPro" id="IPR015018">
    <property type="entry name" value="DUF1905"/>
</dbReference>
<dbReference type="KEGG" id="trs:Terro_3934"/>
<dbReference type="Gene3D" id="2.40.30.100">
    <property type="entry name" value="AF2212/PG0164-like"/>
    <property type="match status" value="1"/>
</dbReference>
<dbReference type="EMBL" id="CP003379">
    <property type="protein sequence ID" value="AFL90142.1"/>
    <property type="molecule type" value="Genomic_DNA"/>
</dbReference>
<name>I3ZLM4_TERRK</name>
<dbReference type="SUPFAM" id="SSF141694">
    <property type="entry name" value="AF2212/PG0164-like"/>
    <property type="match status" value="1"/>
</dbReference>
<dbReference type="HOGENOM" id="CLU_1260944_0_0_0"/>
<protein>
    <recommendedName>
        <fullName evidence="3">Bacteriocin-protection, YdeI or OmpD-Associated</fullName>
    </recommendedName>
</protein>
<dbReference type="Proteomes" id="UP000006056">
    <property type="component" value="Chromosome"/>
</dbReference>